<protein>
    <recommendedName>
        <fullName evidence="6">HTH myb-type domain-containing protein</fullName>
    </recommendedName>
</protein>
<keyword evidence="2" id="KW-0805">Transcription regulation</keyword>
<name>A0A7N0UN09_KALFE</name>
<dbReference type="NCBIfam" id="TIGR01557">
    <property type="entry name" value="myb_SHAQKYF"/>
    <property type="match status" value="1"/>
</dbReference>
<dbReference type="FunFam" id="1.10.10.60:FF:000007">
    <property type="entry name" value="Two-component response regulator"/>
    <property type="match status" value="1"/>
</dbReference>
<dbReference type="InterPro" id="IPR006447">
    <property type="entry name" value="Myb_dom_plants"/>
</dbReference>
<dbReference type="Pfam" id="PF00249">
    <property type="entry name" value="Myb_DNA-binding"/>
    <property type="match status" value="1"/>
</dbReference>
<dbReference type="GO" id="GO:0003677">
    <property type="term" value="F:DNA binding"/>
    <property type="evidence" value="ECO:0007669"/>
    <property type="project" value="InterPro"/>
</dbReference>
<proteinExistence type="predicted"/>
<feature type="region of interest" description="Disordered" evidence="5">
    <location>
        <begin position="118"/>
        <end position="147"/>
    </location>
</feature>
<keyword evidence="4" id="KW-0539">Nucleus</keyword>
<dbReference type="InterPro" id="IPR009057">
    <property type="entry name" value="Homeodomain-like_sf"/>
</dbReference>
<keyword evidence="8" id="KW-1185">Reference proteome</keyword>
<dbReference type="InterPro" id="IPR017930">
    <property type="entry name" value="Myb_dom"/>
</dbReference>
<evidence type="ECO:0000256" key="3">
    <source>
        <dbReference type="ARBA" id="ARBA00023163"/>
    </source>
</evidence>
<evidence type="ECO:0000259" key="6">
    <source>
        <dbReference type="PROSITE" id="PS51294"/>
    </source>
</evidence>
<feature type="region of interest" description="Disordered" evidence="5">
    <location>
        <begin position="1"/>
        <end position="23"/>
    </location>
</feature>
<dbReference type="PROSITE" id="PS51294">
    <property type="entry name" value="HTH_MYB"/>
    <property type="match status" value="1"/>
</dbReference>
<evidence type="ECO:0000313" key="7">
    <source>
        <dbReference type="EnsemblPlants" id="Kaladp0075s0058.1.v1.1.CDS.1"/>
    </source>
</evidence>
<dbReference type="SUPFAM" id="SSF46689">
    <property type="entry name" value="Homeodomain-like"/>
    <property type="match status" value="1"/>
</dbReference>
<dbReference type="Gene3D" id="1.10.10.60">
    <property type="entry name" value="Homeodomain-like"/>
    <property type="match status" value="1"/>
</dbReference>
<evidence type="ECO:0000256" key="4">
    <source>
        <dbReference type="ARBA" id="ARBA00023242"/>
    </source>
</evidence>
<organism evidence="7 8">
    <name type="scientific">Kalanchoe fedtschenkoi</name>
    <name type="common">Lavender scallops</name>
    <name type="synonym">South American air plant</name>
    <dbReference type="NCBI Taxonomy" id="63787"/>
    <lineage>
        <taxon>Eukaryota</taxon>
        <taxon>Viridiplantae</taxon>
        <taxon>Streptophyta</taxon>
        <taxon>Embryophyta</taxon>
        <taxon>Tracheophyta</taxon>
        <taxon>Spermatophyta</taxon>
        <taxon>Magnoliopsida</taxon>
        <taxon>eudicotyledons</taxon>
        <taxon>Gunneridae</taxon>
        <taxon>Pentapetalae</taxon>
        <taxon>Saxifragales</taxon>
        <taxon>Crassulaceae</taxon>
        <taxon>Kalanchoe</taxon>
    </lineage>
</organism>
<dbReference type="InterPro" id="IPR001005">
    <property type="entry name" value="SANT/Myb"/>
</dbReference>
<feature type="domain" description="HTH myb-type" evidence="6">
    <location>
        <begin position="156"/>
        <end position="207"/>
    </location>
</feature>
<dbReference type="AlphaFoldDB" id="A0A7N0UN09"/>
<dbReference type="GO" id="GO:0005634">
    <property type="term" value="C:nucleus"/>
    <property type="evidence" value="ECO:0007669"/>
    <property type="project" value="UniProtKB-SubCell"/>
</dbReference>
<dbReference type="Proteomes" id="UP000594263">
    <property type="component" value="Unplaced"/>
</dbReference>
<dbReference type="EnsemblPlants" id="Kaladp0075s0058.1.v1.1">
    <property type="protein sequence ID" value="Kaladp0075s0058.1.v1.1.CDS.1"/>
    <property type="gene ID" value="Kaladp0075s0058.v1.1"/>
</dbReference>
<dbReference type="Gramene" id="Kaladp0075s0058.1.v1.1">
    <property type="protein sequence ID" value="Kaladp0075s0058.1.v1.1.CDS.1"/>
    <property type="gene ID" value="Kaladp0075s0058.v1.1"/>
</dbReference>
<evidence type="ECO:0000256" key="2">
    <source>
        <dbReference type="ARBA" id="ARBA00023015"/>
    </source>
</evidence>
<evidence type="ECO:0000256" key="1">
    <source>
        <dbReference type="ARBA" id="ARBA00004123"/>
    </source>
</evidence>
<dbReference type="GO" id="GO:0003700">
    <property type="term" value="F:DNA-binding transcription factor activity"/>
    <property type="evidence" value="ECO:0007669"/>
    <property type="project" value="InterPro"/>
</dbReference>
<sequence length="278" mass="31251">MDDLDTDVNHLQEEEEDDDDQRVSEWEAGLPNLHDLTPLTQPLIPHDLATAFSISPEPYRTILDVTRASDNTVSTLRCASCSFPPSNYSSNNAPPPPQLLADSTTIMLIDDDAVADARKSRRLDSVTEEADSALRADDSAEDQSSARALKRPRLVWTPQLHMRFVEVVSHLGLNNAVPKTIMQMMNVDGLTRENVASHLQKYRLYLKRQSGEGTVLSDQLFSSDPFPQHLRHQPPQPPVMPIGIHSSNGQPYNAFDSHHHFSMMQHQQQQRDWSSANN</sequence>
<dbReference type="InterPro" id="IPR044841">
    <property type="entry name" value="LUX/BOA-like"/>
</dbReference>
<dbReference type="PANTHER" id="PTHR31442">
    <property type="entry name" value="HOMEODOMAIN-LIKE SUPERFAMILY PROTEIN-RELATED"/>
    <property type="match status" value="1"/>
</dbReference>
<keyword evidence="3" id="KW-0804">Transcription</keyword>
<accession>A0A7N0UN09</accession>
<evidence type="ECO:0000256" key="5">
    <source>
        <dbReference type="SAM" id="MobiDB-lite"/>
    </source>
</evidence>
<evidence type="ECO:0000313" key="8">
    <source>
        <dbReference type="Proteomes" id="UP000594263"/>
    </source>
</evidence>
<comment type="subcellular location">
    <subcellularLocation>
        <location evidence="1">Nucleus</location>
    </subcellularLocation>
</comment>
<dbReference type="PANTHER" id="PTHR31442:SF21">
    <property type="entry name" value="TRANSCRIPTION FACTOR BOA-RELATED"/>
    <property type="match status" value="1"/>
</dbReference>
<dbReference type="OMA" id="PQAYHHA"/>
<reference evidence="7" key="1">
    <citation type="submission" date="2021-01" db="UniProtKB">
        <authorList>
            <consortium name="EnsemblPlants"/>
        </authorList>
    </citation>
    <scope>IDENTIFICATION</scope>
</reference>